<dbReference type="PROSITE" id="PS51819">
    <property type="entry name" value="VOC"/>
    <property type="match status" value="1"/>
</dbReference>
<dbReference type="Pfam" id="PF00903">
    <property type="entry name" value="Glyoxalase"/>
    <property type="match status" value="1"/>
</dbReference>
<dbReference type="InterPro" id="IPR037523">
    <property type="entry name" value="VOC_core"/>
</dbReference>
<comment type="caution">
    <text evidence="2">The sequence shown here is derived from an EMBL/GenBank/DDBJ whole genome shotgun (WGS) entry which is preliminary data.</text>
</comment>
<dbReference type="RefSeq" id="WP_270045722.1">
    <property type="nucleotide sequence ID" value="NZ_JAPDOD010000066.1"/>
</dbReference>
<accession>A0A9X3N117</accession>
<dbReference type="PANTHER" id="PTHR33993:SF14">
    <property type="entry name" value="GB|AAF24581.1"/>
    <property type="match status" value="1"/>
</dbReference>
<name>A0A9X3N117_9ACTN</name>
<sequence length="118" mass="12240">MHGHLAHFAFNADDVSASRSFYEQLFGWTFENPYPGFFRTSSAGPAIGAVQGRRGLLDERTNGPEVTFAVDDLAAALSAVAAGGGAVLMPATAIDGVGELAFVTDPGGNVLGLMCFDD</sequence>
<dbReference type="InterPro" id="IPR004360">
    <property type="entry name" value="Glyas_Fos-R_dOase_dom"/>
</dbReference>
<evidence type="ECO:0000259" key="1">
    <source>
        <dbReference type="PROSITE" id="PS51819"/>
    </source>
</evidence>
<dbReference type="AlphaFoldDB" id="A0A9X3N117"/>
<gene>
    <name evidence="2" type="ORF">OM076_39735</name>
</gene>
<dbReference type="Proteomes" id="UP001149140">
    <property type="component" value="Unassembled WGS sequence"/>
</dbReference>
<dbReference type="EMBL" id="JAPDOD010000066">
    <property type="protein sequence ID" value="MDA0166464.1"/>
    <property type="molecule type" value="Genomic_DNA"/>
</dbReference>
<dbReference type="InterPro" id="IPR052164">
    <property type="entry name" value="Anthracycline_SecMetBiosynth"/>
</dbReference>
<dbReference type="SUPFAM" id="SSF54593">
    <property type="entry name" value="Glyoxalase/Bleomycin resistance protein/Dihydroxybiphenyl dioxygenase"/>
    <property type="match status" value="1"/>
</dbReference>
<dbReference type="Gene3D" id="3.10.180.10">
    <property type="entry name" value="2,3-Dihydroxybiphenyl 1,2-Dioxygenase, domain 1"/>
    <property type="match status" value="1"/>
</dbReference>
<protein>
    <recommendedName>
        <fullName evidence="1">VOC domain-containing protein</fullName>
    </recommendedName>
</protein>
<proteinExistence type="predicted"/>
<dbReference type="PANTHER" id="PTHR33993">
    <property type="entry name" value="GLYOXALASE-RELATED"/>
    <property type="match status" value="1"/>
</dbReference>
<keyword evidence="3" id="KW-1185">Reference proteome</keyword>
<dbReference type="InterPro" id="IPR029068">
    <property type="entry name" value="Glyas_Bleomycin-R_OHBP_Dase"/>
</dbReference>
<evidence type="ECO:0000313" key="3">
    <source>
        <dbReference type="Proteomes" id="UP001149140"/>
    </source>
</evidence>
<feature type="domain" description="VOC" evidence="1">
    <location>
        <begin position="4"/>
        <end position="116"/>
    </location>
</feature>
<reference evidence="2" key="1">
    <citation type="submission" date="2022-10" db="EMBL/GenBank/DDBJ databases">
        <title>The WGS of Solirubrobacter ginsenosidimutans DSM 21036.</title>
        <authorList>
            <person name="Jiang Z."/>
        </authorList>
    </citation>
    <scope>NUCLEOTIDE SEQUENCE</scope>
    <source>
        <strain evidence="2">DSM 21036</strain>
    </source>
</reference>
<organism evidence="2 3">
    <name type="scientific">Solirubrobacter ginsenosidimutans</name>
    <dbReference type="NCBI Taxonomy" id="490573"/>
    <lineage>
        <taxon>Bacteria</taxon>
        <taxon>Bacillati</taxon>
        <taxon>Actinomycetota</taxon>
        <taxon>Thermoleophilia</taxon>
        <taxon>Solirubrobacterales</taxon>
        <taxon>Solirubrobacteraceae</taxon>
        <taxon>Solirubrobacter</taxon>
    </lineage>
</organism>
<evidence type="ECO:0000313" key="2">
    <source>
        <dbReference type="EMBL" id="MDA0166464.1"/>
    </source>
</evidence>